<dbReference type="AlphaFoldDB" id="A0A6S6U3K0"/>
<feature type="binding site" evidence="5">
    <location>
        <begin position="74"/>
        <end position="76"/>
    </location>
    <ligand>
        <name>AMP</name>
        <dbReference type="ChEBI" id="CHEBI:456215"/>
    </ligand>
</feature>
<dbReference type="Pfam" id="PF00406">
    <property type="entry name" value="ADK"/>
    <property type="match status" value="1"/>
</dbReference>
<dbReference type="GO" id="GO:0005737">
    <property type="term" value="C:cytoplasm"/>
    <property type="evidence" value="ECO:0007669"/>
    <property type="project" value="UniProtKB-SubCell"/>
</dbReference>
<protein>
    <recommendedName>
        <fullName evidence="5 7">Adenylate kinase</fullName>
        <shortName evidence="5">AK</shortName>
        <ecNumber evidence="5 7">2.7.4.3</ecNumber>
    </recommendedName>
    <alternativeName>
        <fullName evidence="5">ATP-AMP transphosphorylase</fullName>
    </alternativeName>
    <alternativeName>
        <fullName evidence="5">ATP:AMP phosphotransferase</fullName>
    </alternativeName>
    <alternativeName>
        <fullName evidence="5">Adenylate monophosphate kinase</fullName>
    </alternativeName>
</protein>
<feature type="binding site" evidence="5">
    <location>
        <begin position="25"/>
        <end position="30"/>
    </location>
    <ligand>
        <name>ATP</name>
        <dbReference type="ChEBI" id="CHEBI:30616"/>
    </ligand>
</feature>
<evidence type="ECO:0000256" key="6">
    <source>
        <dbReference type="RuleBase" id="RU003330"/>
    </source>
</evidence>
<comment type="caution">
    <text evidence="5">Lacks conserved residue(s) required for the propagation of feature annotation.</text>
</comment>
<evidence type="ECO:0000256" key="3">
    <source>
        <dbReference type="ARBA" id="ARBA00022741"/>
    </source>
</evidence>
<feature type="binding site" evidence="5">
    <location>
        <position position="182"/>
    </location>
    <ligand>
        <name>ATP</name>
        <dbReference type="ChEBI" id="CHEBI:30616"/>
    </ligand>
</feature>
<dbReference type="CDD" id="cd01428">
    <property type="entry name" value="ADK"/>
    <property type="match status" value="1"/>
</dbReference>
<comment type="similarity">
    <text evidence="5 6">Belongs to the adenylate kinase family.</text>
</comment>
<dbReference type="GO" id="GO:0004017">
    <property type="term" value="F:AMP kinase activity"/>
    <property type="evidence" value="ECO:0007669"/>
    <property type="project" value="UniProtKB-UniRule"/>
</dbReference>
<dbReference type="InterPro" id="IPR000850">
    <property type="entry name" value="Adenylat/UMP-CMP_kin"/>
</dbReference>
<keyword evidence="5" id="KW-0963">Cytoplasm</keyword>
<keyword evidence="1 5" id="KW-0808">Transferase</keyword>
<dbReference type="UniPathway" id="UPA00588">
    <property type="reaction ID" value="UER00649"/>
</dbReference>
<keyword evidence="4 5" id="KW-0418">Kinase</keyword>
<dbReference type="EMBL" id="CACVAU010000079">
    <property type="protein sequence ID" value="CAA6824867.1"/>
    <property type="molecule type" value="Genomic_DNA"/>
</dbReference>
<sequence length="207" mass="23346">MLQFVNQHKGIKMLKKLILLIGVPGCGKTTDAQLISEKHENEITSYSTGTLIKEEIDKGTAIGKISKGFFDKGDLVPTQIVLDIIVDAIFRAKTDIVLLSGFPGKQKQLAYFGDYLFTHDKIELISVIELQVNDALAKERFLSTGRSEEIFNHEMASYKKSIDEIEQHYNKEHLLEIIDAERALEVVVNDIDEHLMSKIEDLKTNVA</sequence>
<feature type="region of interest" description="NMP" evidence="5">
    <location>
        <begin position="47"/>
        <end position="76"/>
    </location>
</feature>
<comment type="function">
    <text evidence="5">Catalyzes the reversible transfer of the terminal phosphate group between ATP and AMP. Plays an important role in cellular energy homeostasis and in adenine nucleotide metabolism.</text>
</comment>
<gene>
    <name evidence="5" type="primary">adk</name>
    <name evidence="8" type="ORF">HELGO_WM6978</name>
</gene>
<keyword evidence="5 7" id="KW-0067">ATP-binding</keyword>
<comment type="pathway">
    <text evidence="5">Purine metabolism; AMP biosynthesis via salvage pathway; AMP from ADP: step 1/1.</text>
</comment>
<keyword evidence="2 5" id="KW-0545">Nucleotide biosynthesis</keyword>
<dbReference type="NCBIfam" id="NF001384">
    <property type="entry name" value="PRK00279.2-2"/>
    <property type="match status" value="1"/>
</dbReference>
<evidence type="ECO:0000256" key="2">
    <source>
        <dbReference type="ARBA" id="ARBA00022727"/>
    </source>
</evidence>
<comment type="subcellular location">
    <subcellularLocation>
        <location evidence="5 7">Cytoplasm</location>
    </subcellularLocation>
</comment>
<dbReference type="PANTHER" id="PTHR23359">
    <property type="entry name" value="NUCLEOTIDE KINASE"/>
    <property type="match status" value="1"/>
</dbReference>
<evidence type="ECO:0000256" key="7">
    <source>
        <dbReference type="RuleBase" id="RU003331"/>
    </source>
</evidence>
<dbReference type="InterPro" id="IPR027417">
    <property type="entry name" value="P-loop_NTPase"/>
</dbReference>
<organism evidence="8">
    <name type="scientific">uncultured Sulfurovum sp</name>
    <dbReference type="NCBI Taxonomy" id="269237"/>
    <lineage>
        <taxon>Bacteria</taxon>
        <taxon>Pseudomonadati</taxon>
        <taxon>Campylobacterota</taxon>
        <taxon>Epsilonproteobacteria</taxon>
        <taxon>Campylobacterales</taxon>
        <taxon>Sulfurovaceae</taxon>
        <taxon>Sulfurovum</taxon>
        <taxon>environmental samples</taxon>
    </lineage>
</organism>
<proteinExistence type="inferred from homology"/>
<dbReference type="HAMAP" id="MF_00235">
    <property type="entry name" value="Adenylate_kinase_Adk"/>
    <property type="match status" value="1"/>
</dbReference>
<evidence type="ECO:0000256" key="1">
    <source>
        <dbReference type="ARBA" id="ARBA00022679"/>
    </source>
</evidence>
<feature type="binding site" evidence="5">
    <location>
        <position position="108"/>
    </location>
    <ligand>
        <name>AMP</name>
        <dbReference type="ChEBI" id="CHEBI:456215"/>
    </ligand>
</feature>
<dbReference type="GO" id="GO:0044209">
    <property type="term" value="P:AMP salvage"/>
    <property type="evidence" value="ECO:0007669"/>
    <property type="project" value="UniProtKB-UniRule"/>
</dbReference>
<dbReference type="SUPFAM" id="SSF52540">
    <property type="entry name" value="P-loop containing nucleoside triphosphate hydrolases"/>
    <property type="match status" value="1"/>
</dbReference>
<dbReference type="PRINTS" id="PR00094">
    <property type="entry name" value="ADENYLTKNASE"/>
</dbReference>
<dbReference type="GO" id="GO:0005524">
    <property type="term" value="F:ATP binding"/>
    <property type="evidence" value="ECO:0007669"/>
    <property type="project" value="UniProtKB-UniRule"/>
</dbReference>
<keyword evidence="3 5" id="KW-0547">Nucleotide-binding</keyword>
<comment type="domain">
    <text evidence="5">Consists of three domains, a large central CORE domain and two small peripheral domains, NMPbind and LID, which undergo movements during catalysis. The LID domain closes over the site of phosphoryl transfer upon ATP binding. Assembling and dissambling the active center during each catalytic cycle provides an effective means to prevent ATP hydrolysis.</text>
</comment>
<dbReference type="Gene3D" id="3.40.50.300">
    <property type="entry name" value="P-loop containing nucleotide triphosphate hydrolases"/>
    <property type="match status" value="1"/>
</dbReference>
<evidence type="ECO:0000313" key="8">
    <source>
        <dbReference type="EMBL" id="CAA6824867.1"/>
    </source>
</evidence>
<evidence type="ECO:0000256" key="4">
    <source>
        <dbReference type="ARBA" id="ARBA00022777"/>
    </source>
</evidence>
<comment type="catalytic activity">
    <reaction evidence="5 7">
        <text>AMP + ATP = 2 ADP</text>
        <dbReference type="Rhea" id="RHEA:12973"/>
        <dbReference type="ChEBI" id="CHEBI:30616"/>
        <dbReference type="ChEBI" id="CHEBI:456215"/>
        <dbReference type="ChEBI" id="CHEBI:456216"/>
        <dbReference type="EC" id="2.7.4.3"/>
    </reaction>
</comment>
<feature type="binding site" evidence="5">
    <location>
        <position position="146"/>
    </location>
    <ligand>
        <name>ATP</name>
        <dbReference type="ChEBI" id="CHEBI:30616"/>
    </ligand>
</feature>
<comment type="subunit">
    <text evidence="5 7">Monomer.</text>
</comment>
<name>A0A6S6U3K0_9BACT</name>
<reference evidence="8" key="1">
    <citation type="submission" date="2020-01" db="EMBL/GenBank/DDBJ databases">
        <authorList>
            <person name="Meier V. D."/>
            <person name="Meier V D."/>
        </authorList>
    </citation>
    <scope>NUCLEOTIDE SEQUENCE</scope>
    <source>
        <strain evidence="8">HLG_WM_MAG_05</strain>
    </source>
</reference>
<evidence type="ECO:0000256" key="5">
    <source>
        <dbReference type="HAMAP-Rule" id="MF_00235"/>
    </source>
</evidence>
<feature type="binding site" evidence="5">
    <location>
        <position position="48"/>
    </location>
    <ligand>
        <name>AMP</name>
        <dbReference type="ChEBI" id="CHEBI:456215"/>
    </ligand>
</feature>
<accession>A0A6S6U3K0</accession>
<dbReference type="EC" id="2.7.4.3" evidence="5 7"/>